<evidence type="ECO:0000256" key="2">
    <source>
        <dbReference type="SAM" id="SignalP"/>
    </source>
</evidence>
<reference evidence="4 5" key="1">
    <citation type="submission" date="2015-09" db="EMBL/GenBank/DDBJ databases">
        <title>Genome announcement of multiple Pseudomonas syringae strains.</title>
        <authorList>
            <person name="Thakur S."/>
            <person name="Wang P.W."/>
            <person name="Gong Y."/>
            <person name="Weir B.S."/>
            <person name="Guttman D.S."/>
        </authorList>
    </citation>
    <scope>NUCLEOTIDE SEQUENCE [LARGE SCALE GENOMIC DNA]</scope>
    <source>
        <strain evidence="4 5">ICMP3882</strain>
    </source>
</reference>
<dbReference type="InterPro" id="IPR025392">
    <property type="entry name" value="DUF4124"/>
</dbReference>
<name>A0A0P9YXH9_PSESI</name>
<dbReference type="Pfam" id="PF13511">
    <property type="entry name" value="DUF4124"/>
    <property type="match status" value="1"/>
</dbReference>
<evidence type="ECO:0000259" key="3">
    <source>
        <dbReference type="Pfam" id="PF13511"/>
    </source>
</evidence>
<feature type="signal peptide" evidence="2">
    <location>
        <begin position="1"/>
        <end position="23"/>
    </location>
</feature>
<feature type="domain" description="DUF4124" evidence="3">
    <location>
        <begin position="15"/>
        <end position="56"/>
    </location>
</feature>
<accession>A0A0P9YXH9</accession>
<dbReference type="PATRIC" id="fig|55398.3.peg.1479"/>
<dbReference type="AlphaFoldDB" id="A0A0P9YXH9"/>
<protein>
    <recommendedName>
        <fullName evidence="3">DUF4124 domain-containing protein</fullName>
    </recommendedName>
</protein>
<evidence type="ECO:0000256" key="1">
    <source>
        <dbReference type="SAM" id="MobiDB-lite"/>
    </source>
</evidence>
<feature type="region of interest" description="Disordered" evidence="1">
    <location>
        <begin position="102"/>
        <end position="137"/>
    </location>
</feature>
<keyword evidence="2" id="KW-0732">Signal</keyword>
<feature type="chain" id="PRO_5006172831" description="DUF4124 domain-containing protein" evidence="2">
    <location>
        <begin position="24"/>
        <end position="137"/>
    </location>
</feature>
<dbReference type="Proteomes" id="UP000050554">
    <property type="component" value="Unassembled WGS sequence"/>
</dbReference>
<evidence type="ECO:0000313" key="4">
    <source>
        <dbReference type="EMBL" id="KPY50949.1"/>
    </source>
</evidence>
<sequence length="137" mass="14682">MTMKRLSMLLAITAAVGSGMAHSEIFKCTSAQGHVSYAAIPCDGAAEVAVQRPGPPKMLRQGEPVDHAHKVNLKATEYLQVSGRAKVNVYETESYKAFQKSHLPAPDVPSQCQSPRYDSQCFDPSGGASFRKAVSGN</sequence>
<gene>
    <name evidence="4" type="ORF">ALO47_01178</name>
</gene>
<organism evidence="4 5">
    <name type="scientific">Pseudomonas syringae pv. ribicola</name>
    <dbReference type="NCBI Taxonomy" id="55398"/>
    <lineage>
        <taxon>Bacteria</taxon>
        <taxon>Pseudomonadati</taxon>
        <taxon>Pseudomonadota</taxon>
        <taxon>Gammaproteobacteria</taxon>
        <taxon>Pseudomonadales</taxon>
        <taxon>Pseudomonadaceae</taxon>
        <taxon>Pseudomonas</taxon>
    </lineage>
</organism>
<comment type="caution">
    <text evidence="4">The sequence shown here is derived from an EMBL/GenBank/DDBJ whole genome shotgun (WGS) entry which is preliminary data.</text>
</comment>
<dbReference type="EMBL" id="LJRF01000023">
    <property type="protein sequence ID" value="KPY50949.1"/>
    <property type="molecule type" value="Genomic_DNA"/>
</dbReference>
<evidence type="ECO:0000313" key="5">
    <source>
        <dbReference type="Proteomes" id="UP000050554"/>
    </source>
</evidence>
<proteinExistence type="predicted"/>